<dbReference type="PANTHER" id="PTHR22950:SF689">
    <property type="entry name" value="VESICULAR INHIBITORY AMINO ACID TRANSPORTER"/>
    <property type="match status" value="1"/>
</dbReference>
<evidence type="ECO:0000313" key="13">
    <source>
        <dbReference type="RefSeq" id="XP_031566094.1"/>
    </source>
</evidence>
<dbReference type="GO" id="GO:0005774">
    <property type="term" value="C:vacuolar membrane"/>
    <property type="evidence" value="ECO:0007669"/>
    <property type="project" value="TreeGrafter"/>
</dbReference>
<gene>
    <name evidence="12 13" type="primary">LOC116301212</name>
</gene>
<dbReference type="GeneID" id="116301212"/>
<feature type="transmembrane region" description="Helical" evidence="9">
    <location>
        <begin position="319"/>
        <end position="343"/>
    </location>
</feature>
<feature type="transmembrane region" description="Helical" evidence="9">
    <location>
        <begin position="173"/>
        <end position="194"/>
    </location>
</feature>
<feature type="domain" description="Amino acid transporter transmembrane" evidence="10">
    <location>
        <begin position="54"/>
        <end position="442"/>
    </location>
</feature>
<keyword evidence="7 9" id="KW-0472">Membrane</keyword>
<feature type="transmembrane region" description="Helical" evidence="9">
    <location>
        <begin position="243"/>
        <end position="263"/>
    </location>
</feature>
<feature type="transmembrane region" description="Helical" evidence="9">
    <location>
        <begin position="421"/>
        <end position="443"/>
    </location>
</feature>
<dbReference type="AlphaFoldDB" id="A0A6P8IH95"/>
<keyword evidence="4 9" id="KW-0812">Transmembrane</keyword>
<keyword evidence="11" id="KW-1185">Reference proteome</keyword>
<dbReference type="Proteomes" id="UP000515163">
    <property type="component" value="Unplaced"/>
</dbReference>
<evidence type="ECO:0000256" key="7">
    <source>
        <dbReference type="ARBA" id="ARBA00023136"/>
    </source>
</evidence>
<evidence type="ECO:0000256" key="6">
    <source>
        <dbReference type="ARBA" id="ARBA00022989"/>
    </source>
</evidence>
<evidence type="ECO:0000313" key="12">
    <source>
        <dbReference type="RefSeq" id="XP_031566093.1"/>
    </source>
</evidence>
<dbReference type="InterPro" id="IPR013057">
    <property type="entry name" value="AA_transpt_TM"/>
</dbReference>
<dbReference type="GO" id="GO:0030659">
    <property type="term" value="C:cytoplasmic vesicle membrane"/>
    <property type="evidence" value="ECO:0007669"/>
    <property type="project" value="UniProtKB-SubCell"/>
</dbReference>
<sequence length="452" mass="50598">MAKEPKPSEDSIGYTLLENQDTDSNKIIHETSNLVNVENSEEIEEESDPEHKLTSTCETFWNICNTIQGLPILAIPYAVKNGGFLALMVMFIIAVTSNYTAQIIVRCLYDKGICADKSKRKRIRNSFVEIGQAFNSRFGGSLVLVTEILQLLFLSAVYPRMVGRMLANSFPNVVSIPCWLWTMIGGIAFVPNIFLQNLSQVAWTSIITVVSAKVIFVVVFTYSVSQYQRWELASLGNFDIHTFPAALGVLVASYLSQPFVPIIEGSMRNKKKFNLVMNLAYSSMTLLNVVIGFVAFISFQPNTAEVITNNLPEGSFRRVINIMAALLAFTSYTLPMFTIFDIVQTQSQLPFLRENFGAKVCCPDVLVFRTILVSCSVLMAAVIPRFAYLLALVGSIAGISMEFIFPPLFHSKLYFNELHWWELLVNILIISIGTFFMLTGVFFSGKSLFLLN</sequence>
<keyword evidence="3" id="KW-0813">Transport</keyword>
<evidence type="ECO:0000256" key="1">
    <source>
        <dbReference type="ARBA" id="ARBA00004439"/>
    </source>
</evidence>
<keyword evidence="8" id="KW-0968">Cytoplasmic vesicle</keyword>
<name>A0A6P8IH95_ACTTE</name>
<dbReference type="GO" id="GO:0006836">
    <property type="term" value="P:neurotransmitter transport"/>
    <property type="evidence" value="ECO:0007669"/>
    <property type="project" value="UniProtKB-KW"/>
</dbReference>
<dbReference type="Pfam" id="PF01490">
    <property type="entry name" value="Aa_trans"/>
    <property type="match status" value="1"/>
</dbReference>
<comment type="subcellular location">
    <subcellularLocation>
        <location evidence="1">Cytoplasmic vesicle membrane</location>
        <topology evidence="1">Multi-pass membrane protein</topology>
    </subcellularLocation>
</comment>
<dbReference type="KEGG" id="aten:116301212"/>
<comment type="similarity">
    <text evidence="2">Belongs to the amino acid/polyamine transporter 2 family.</text>
</comment>
<feature type="transmembrane region" description="Helical" evidence="9">
    <location>
        <begin position="275"/>
        <end position="299"/>
    </location>
</feature>
<dbReference type="OrthoDB" id="6021076at2759"/>
<evidence type="ECO:0000256" key="2">
    <source>
        <dbReference type="ARBA" id="ARBA00008066"/>
    </source>
</evidence>
<keyword evidence="5" id="KW-0532">Neurotransmitter transport</keyword>
<evidence type="ECO:0000313" key="11">
    <source>
        <dbReference type="Proteomes" id="UP000515163"/>
    </source>
</evidence>
<evidence type="ECO:0000256" key="5">
    <source>
        <dbReference type="ARBA" id="ARBA00022775"/>
    </source>
</evidence>
<dbReference type="RefSeq" id="XP_031566094.1">
    <property type="nucleotide sequence ID" value="XM_031710234.1"/>
</dbReference>
<keyword evidence="6 9" id="KW-1133">Transmembrane helix</keyword>
<feature type="transmembrane region" description="Helical" evidence="9">
    <location>
        <begin position="130"/>
        <end position="153"/>
    </location>
</feature>
<dbReference type="GO" id="GO:0015179">
    <property type="term" value="F:L-amino acid transmembrane transporter activity"/>
    <property type="evidence" value="ECO:0007669"/>
    <property type="project" value="TreeGrafter"/>
</dbReference>
<proteinExistence type="inferred from homology"/>
<feature type="transmembrane region" description="Helical" evidence="9">
    <location>
        <begin position="84"/>
        <end position="109"/>
    </location>
</feature>
<feature type="transmembrane region" description="Helical" evidence="9">
    <location>
        <begin position="364"/>
        <end position="383"/>
    </location>
</feature>
<reference evidence="12 13" key="1">
    <citation type="submission" date="2025-04" db="UniProtKB">
        <authorList>
            <consortium name="RefSeq"/>
        </authorList>
    </citation>
    <scope>IDENTIFICATION</scope>
    <source>
        <tissue evidence="12 13">Tentacle</tissue>
    </source>
</reference>
<evidence type="ECO:0000256" key="4">
    <source>
        <dbReference type="ARBA" id="ARBA00022692"/>
    </source>
</evidence>
<protein>
    <submittedName>
        <fullName evidence="12 13">Vesicular inhibitory amino acid transporter-like</fullName>
    </submittedName>
</protein>
<dbReference type="PANTHER" id="PTHR22950">
    <property type="entry name" value="AMINO ACID TRANSPORTER"/>
    <property type="match status" value="1"/>
</dbReference>
<feature type="transmembrane region" description="Helical" evidence="9">
    <location>
        <begin position="201"/>
        <end position="223"/>
    </location>
</feature>
<evidence type="ECO:0000256" key="8">
    <source>
        <dbReference type="ARBA" id="ARBA00023329"/>
    </source>
</evidence>
<evidence type="ECO:0000259" key="10">
    <source>
        <dbReference type="Pfam" id="PF01490"/>
    </source>
</evidence>
<organism evidence="11 13">
    <name type="scientific">Actinia tenebrosa</name>
    <name type="common">Australian red waratah sea anemone</name>
    <dbReference type="NCBI Taxonomy" id="6105"/>
    <lineage>
        <taxon>Eukaryota</taxon>
        <taxon>Metazoa</taxon>
        <taxon>Cnidaria</taxon>
        <taxon>Anthozoa</taxon>
        <taxon>Hexacorallia</taxon>
        <taxon>Actiniaria</taxon>
        <taxon>Actiniidae</taxon>
        <taxon>Actinia</taxon>
    </lineage>
</organism>
<feature type="transmembrane region" description="Helical" evidence="9">
    <location>
        <begin position="389"/>
        <end position="409"/>
    </location>
</feature>
<dbReference type="RefSeq" id="XP_031566093.1">
    <property type="nucleotide sequence ID" value="XM_031710233.1"/>
</dbReference>
<accession>A0A6P8IH95</accession>
<evidence type="ECO:0000256" key="3">
    <source>
        <dbReference type="ARBA" id="ARBA00022448"/>
    </source>
</evidence>
<evidence type="ECO:0000256" key="9">
    <source>
        <dbReference type="SAM" id="Phobius"/>
    </source>
</evidence>